<feature type="region of interest" description="Disordered" evidence="1">
    <location>
        <begin position="166"/>
        <end position="346"/>
    </location>
</feature>
<evidence type="ECO:0000313" key="2">
    <source>
        <dbReference type="EMBL" id="KDR17367.1"/>
    </source>
</evidence>
<dbReference type="AlphaFoldDB" id="A0A067R2W6"/>
<feature type="compositionally biased region" description="Polar residues" evidence="1">
    <location>
        <begin position="281"/>
        <end position="297"/>
    </location>
</feature>
<gene>
    <name evidence="2" type="ORF">L798_08334</name>
</gene>
<dbReference type="Gene3D" id="3.30.420.10">
    <property type="entry name" value="Ribonuclease H-like superfamily/Ribonuclease H"/>
    <property type="match status" value="1"/>
</dbReference>
<dbReference type="STRING" id="136037.A0A067R2W6"/>
<evidence type="ECO:0000313" key="3">
    <source>
        <dbReference type="Proteomes" id="UP000027135"/>
    </source>
</evidence>
<reference evidence="2 3" key="1">
    <citation type="journal article" date="2014" name="Nat. Commun.">
        <title>Molecular traces of alternative social organization in a termite genome.</title>
        <authorList>
            <person name="Terrapon N."/>
            <person name="Li C."/>
            <person name="Robertson H.M."/>
            <person name="Ji L."/>
            <person name="Meng X."/>
            <person name="Booth W."/>
            <person name="Chen Z."/>
            <person name="Childers C.P."/>
            <person name="Glastad K.M."/>
            <person name="Gokhale K."/>
            <person name="Gowin J."/>
            <person name="Gronenberg W."/>
            <person name="Hermansen R.A."/>
            <person name="Hu H."/>
            <person name="Hunt B.G."/>
            <person name="Huylmans A.K."/>
            <person name="Khalil S.M."/>
            <person name="Mitchell R.D."/>
            <person name="Munoz-Torres M.C."/>
            <person name="Mustard J.A."/>
            <person name="Pan H."/>
            <person name="Reese J.T."/>
            <person name="Scharf M.E."/>
            <person name="Sun F."/>
            <person name="Vogel H."/>
            <person name="Xiao J."/>
            <person name="Yang W."/>
            <person name="Yang Z."/>
            <person name="Yang Z."/>
            <person name="Zhou J."/>
            <person name="Zhu J."/>
            <person name="Brent C.S."/>
            <person name="Elsik C.G."/>
            <person name="Goodisman M.A."/>
            <person name="Liberles D.A."/>
            <person name="Roe R.M."/>
            <person name="Vargo E.L."/>
            <person name="Vilcinskas A."/>
            <person name="Wang J."/>
            <person name="Bornberg-Bauer E."/>
            <person name="Korb J."/>
            <person name="Zhang G."/>
            <person name="Liebig J."/>
        </authorList>
    </citation>
    <scope>NUCLEOTIDE SEQUENCE [LARGE SCALE GENOMIC DNA]</scope>
    <source>
        <tissue evidence="2">Whole organism</tissue>
    </source>
</reference>
<dbReference type="InParanoid" id="A0A067R2W6"/>
<feature type="compositionally biased region" description="Polar residues" evidence="1">
    <location>
        <begin position="219"/>
        <end position="235"/>
    </location>
</feature>
<evidence type="ECO:0000256" key="1">
    <source>
        <dbReference type="SAM" id="MobiDB-lite"/>
    </source>
</evidence>
<feature type="compositionally biased region" description="Polar residues" evidence="1">
    <location>
        <begin position="99"/>
        <end position="110"/>
    </location>
</feature>
<dbReference type="InterPro" id="IPR036397">
    <property type="entry name" value="RNaseH_sf"/>
</dbReference>
<feature type="compositionally biased region" description="Polar residues" evidence="1">
    <location>
        <begin position="312"/>
        <end position="328"/>
    </location>
</feature>
<protein>
    <submittedName>
        <fullName evidence="2">Tyrosine-protein phosphatase 10D</fullName>
    </submittedName>
</protein>
<dbReference type="Proteomes" id="UP000027135">
    <property type="component" value="Unassembled WGS sequence"/>
</dbReference>
<organism evidence="2 3">
    <name type="scientific">Zootermopsis nevadensis</name>
    <name type="common">Dampwood termite</name>
    <dbReference type="NCBI Taxonomy" id="136037"/>
    <lineage>
        <taxon>Eukaryota</taxon>
        <taxon>Metazoa</taxon>
        <taxon>Ecdysozoa</taxon>
        <taxon>Arthropoda</taxon>
        <taxon>Hexapoda</taxon>
        <taxon>Insecta</taxon>
        <taxon>Pterygota</taxon>
        <taxon>Neoptera</taxon>
        <taxon>Polyneoptera</taxon>
        <taxon>Dictyoptera</taxon>
        <taxon>Blattodea</taxon>
        <taxon>Blattoidea</taxon>
        <taxon>Termitoidae</taxon>
        <taxon>Termopsidae</taxon>
        <taxon>Zootermopsis</taxon>
    </lineage>
</organism>
<name>A0A067R2W6_ZOONE</name>
<feature type="region of interest" description="Disordered" evidence="1">
    <location>
        <begin position="654"/>
        <end position="673"/>
    </location>
</feature>
<feature type="compositionally biased region" description="Polar residues" evidence="1">
    <location>
        <begin position="188"/>
        <end position="204"/>
    </location>
</feature>
<dbReference type="EMBL" id="KK852742">
    <property type="protein sequence ID" value="KDR17367.1"/>
    <property type="molecule type" value="Genomic_DNA"/>
</dbReference>
<feature type="region of interest" description="Disordered" evidence="1">
    <location>
        <begin position="79"/>
        <end position="123"/>
    </location>
</feature>
<dbReference type="eggNOG" id="KOG0791">
    <property type="taxonomic scope" value="Eukaryota"/>
</dbReference>
<dbReference type="GO" id="GO:0003676">
    <property type="term" value="F:nucleic acid binding"/>
    <property type="evidence" value="ECO:0007669"/>
    <property type="project" value="InterPro"/>
</dbReference>
<keyword evidence="3" id="KW-1185">Reference proteome</keyword>
<feature type="compositionally biased region" description="Polar residues" evidence="1">
    <location>
        <begin position="250"/>
        <end position="266"/>
    </location>
</feature>
<proteinExistence type="predicted"/>
<accession>A0A067R2W6</accession>
<sequence>MGTANNSVKQKVAIYGSDYSAEAAFSLVKLRPEGSVINRQVTPHNNEVRLHIIGANHQAEITGKAAKNPIRDEQHAPKLAEIRTGDDSLDEGSARRKASTCTQDSTTQKNIHGLSGIRTHGPSDRAATLTGKRMYYVYVFWVVALCSLMNRPDDGRSMTSETLVNIDQTTQRNNPEDGNLYRPDDGGSMTSETLVNIDQTTQRNNPEDGNLYRPDDGGSMTSETLVNIDQTTQRNNPEDGNLYRPDDGGSMTSETLVNIDQTTQRNNPEDGNLYRPDDGGSMTSETLVNIDQTTQRNNPEDGNLYRPDDGGSMTSETLVNIDQTTQRNNPEDGNLYRPDDGGSMTSETLVNIDQTTQRNNPEDRNLHTHRCENLKSYGVKIVQYLNAEDVLIQNLTLHNSITLSDLKPHRNYTFTVVVRSGTESQVLRRSLPVSAIFTTMESVPGKVIAVLSWLDIQMNPIASLCLLIYKKMSDMDRGTVEGVSKRREGLRTGTWFTDSSAGGVGREMNQQRVMFVLILTASHSLAGRHITAYHTLNSLTHKFTSLLCKLTGSRPNPVSNRCADLLVATSNSKTFHLMNRNLSTEYEVRSESFKTALKYSDVLLYVIQIGFAPGDVMKQEVPEEITISVAVECEDLEARLVVVVRMKKADEKDSLDEGSARRKASTCTQDSRTQKNIDGLSGIRTHGPSDQAASLWALCSLYVIIALSKYQSLFQPGQLKWCDRNYRSLDFNDQILFRGSGCRLALFLNGVHAFRLHYGRFGKLKIQLKGRRFETIEEIQAESQMVLDRLTKKDFQGCFQAWQRRWDRCVHSQGNYFEAMGRKVFPGQRLPRPQSTSKQEEGSNWARMEKILYIQAIQGTIILSIKHGSSTTFGISLLFETFETPMSPVHESKETFVPNNDIHFGNLLPDYTALQSRRSHRHRRFCVMT</sequence>